<dbReference type="CDD" id="cd18584">
    <property type="entry name" value="ABC_6TM_AarD_CydD"/>
    <property type="match status" value="1"/>
</dbReference>
<dbReference type="InterPro" id="IPR003593">
    <property type="entry name" value="AAA+_ATPase"/>
</dbReference>
<keyword evidence="6 8" id="KW-0472">Membrane</keyword>
<keyword evidence="12" id="KW-1185">Reference proteome</keyword>
<proteinExistence type="predicted"/>
<dbReference type="InterPro" id="IPR039421">
    <property type="entry name" value="Type_1_exporter"/>
</dbReference>
<dbReference type="InterPro" id="IPR014216">
    <property type="entry name" value="ABC_transptr_CydD"/>
</dbReference>
<feature type="compositionally biased region" description="Basic and acidic residues" evidence="7">
    <location>
        <begin position="358"/>
        <end position="372"/>
    </location>
</feature>
<dbReference type="PANTHER" id="PTHR24221">
    <property type="entry name" value="ATP-BINDING CASSETTE SUB-FAMILY B"/>
    <property type="match status" value="1"/>
</dbReference>
<dbReference type="Proteomes" id="UP001251870">
    <property type="component" value="Unassembled WGS sequence"/>
</dbReference>
<evidence type="ECO:0000259" key="9">
    <source>
        <dbReference type="PROSITE" id="PS50893"/>
    </source>
</evidence>
<name>A0ABU2DU64_9MICC</name>
<dbReference type="InterPro" id="IPR011527">
    <property type="entry name" value="ABC1_TM_dom"/>
</dbReference>
<dbReference type="InterPro" id="IPR036640">
    <property type="entry name" value="ABC1_TM_sf"/>
</dbReference>
<evidence type="ECO:0000256" key="8">
    <source>
        <dbReference type="SAM" id="Phobius"/>
    </source>
</evidence>
<feature type="region of interest" description="Disordered" evidence="7">
    <location>
        <begin position="581"/>
        <end position="607"/>
    </location>
</feature>
<dbReference type="PROSITE" id="PS50893">
    <property type="entry name" value="ABC_TRANSPORTER_2"/>
    <property type="match status" value="1"/>
</dbReference>
<keyword evidence="3" id="KW-0547">Nucleotide-binding</keyword>
<dbReference type="SMART" id="SM00382">
    <property type="entry name" value="AAA"/>
    <property type="match status" value="1"/>
</dbReference>
<protein>
    <submittedName>
        <fullName evidence="11">Thiol reductant ABC exporter subunit CydD</fullName>
    </submittedName>
</protein>
<evidence type="ECO:0000256" key="4">
    <source>
        <dbReference type="ARBA" id="ARBA00022840"/>
    </source>
</evidence>
<evidence type="ECO:0000256" key="1">
    <source>
        <dbReference type="ARBA" id="ARBA00004651"/>
    </source>
</evidence>
<evidence type="ECO:0000259" key="10">
    <source>
        <dbReference type="PROSITE" id="PS50929"/>
    </source>
</evidence>
<dbReference type="PROSITE" id="PS50929">
    <property type="entry name" value="ABC_TM1F"/>
    <property type="match status" value="1"/>
</dbReference>
<dbReference type="Gene3D" id="1.20.1560.10">
    <property type="entry name" value="ABC transporter type 1, transmembrane domain"/>
    <property type="match status" value="1"/>
</dbReference>
<feature type="transmembrane region" description="Helical" evidence="8">
    <location>
        <begin position="21"/>
        <end position="48"/>
    </location>
</feature>
<dbReference type="PANTHER" id="PTHR24221:SF590">
    <property type="entry name" value="COMPONENT LINKED WITH THE ASSEMBLY OF CYTOCHROME' TRANSPORT TRANSMEMBRANE ATP-BINDING PROTEIN ABC TRANSPORTER CYDD-RELATED"/>
    <property type="match status" value="1"/>
</dbReference>
<dbReference type="RefSeq" id="WP_310549013.1">
    <property type="nucleotide sequence ID" value="NZ_JAVKGR010000015.1"/>
</dbReference>
<feature type="compositionally biased region" description="Polar residues" evidence="7">
    <location>
        <begin position="597"/>
        <end position="607"/>
    </location>
</feature>
<feature type="domain" description="ABC transporter" evidence="9">
    <location>
        <begin position="379"/>
        <end position="607"/>
    </location>
</feature>
<reference evidence="11 12" key="1">
    <citation type="submission" date="2023-09" db="EMBL/GenBank/DDBJ databases">
        <title>Description of three actinobacteria isolated from air of manufacturing shop in a pharmaceutical factory.</title>
        <authorList>
            <person name="Zhang D.-F."/>
        </authorList>
    </citation>
    <scope>NUCLEOTIDE SEQUENCE [LARGE SCALE GENOMIC DNA]</scope>
    <source>
        <strain evidence="11 12">LY-0111</strain>
    </source>
</reference>
<feature type="transmembrane region" description="Helical" evidence="8">
    <location>
        <begin position="155"/>
        <end position="176"/>
    </location>
</feature>
<keyword evidence="2 8" id="KW-0812">Transmembrane</keyword>
<evidence type="ECO:0000256" key="6">
    <source>
        <dbReference type="ARBA" id="ARBA00023136"/>
    </source>
</evidence>
<comment type="subcellular location">
    <subcellularLocation>
        <location evidence="1">Cell membrane</location>
        <topology evidence="1">Multi-pass membrane protein</topology>
    </subcellularLocation>
</comment>
<dbReference type="EMBL" id="JAVKGR010000015">
    <property type="protein sequence ID" value="MDR8020030.1"/>
    <property type="molecule type" value="Genomic_DNA"/>
</dbReference>
<comment type="caution">
    <text evidence="11">The sequence shown here is derived from an EMBL/GenBank/DDBJ whole genome shotgun (WGS) entry which is preliminary data.</text>
</comment>
<feature type="transmembrane region" description="Helical" evidence="8">
    <location>
        <begin position="182"/>
        <end position="202"/>
    </location>
</feature>
<organism evidence="11 12">
    <name type="scientific">Nesterenkonia aerolata</name>
    <dbReference type="NCBI Taxonomy" id="3074079"/>
    <lineage>
        <taxon>Bacteria</taxon>
        <taxon>Bacillati</taxon>
        <taxon>Actinomycetota</taxon>
        <taxon>Actinomycetes</taxon>
        <taxon>Micrococcales</taxon>
        <taxon>Micrococcaceae</taxon>
        <taxon>Nesterenkonia</taxon>
    </lineage>
</organism>
<evidence type="ECO:0000313" key="12">
    <source>
        <dbReference type="Proteomes" id="UP001251870"/>
    </source>
</evidence>
<evidence type="ECO:0000313" key="11">
    <source>
        <dbReference type="EMBL" id="MDR8020030.1"/>
    </source>
</evidence>
<accession>A0ABU2DU64</accession>
<evidence type="ECO:0000256" key="5">
    <source>
        <dbReference type="ARBA" id="ARBA00022989"/>
    </source>
</evidence>
<gene>
    <name evidence="11" type="primary">cydD</name>
    <name evidence="11" type="ORF">RIL96_10690</name>
</gene>
<evidence type="ECO:0000256" key="2">
    <source>
        <dbReference type="ARBA" id="ARBA00022692"/>
    </source>
</evidence>
<dbReference type="Gene3D" id="3.40.50.300">
    <property type="entry name" value="P-loop containing nucleotide triphosphate hydrolases"/>
    <property type="match status" value="1"/>
</dbReference>
<feature type="transmembrane region" description="Helical" evidence="8">
    <location>
        <begin position="78"/>
        <end position="99"/>
    </location>
</feature>
<dbReference type="NCBIfam" id="TIGR02857">
    <property type="entry name" value="CydD"/>
    <property type="match status" value="1"/>
</dbReference>
<dbReference type="InterPro" id="IPR003439">
    <property type="entry name" value="ABC_transporter-like_ATP-bd"/>
</dbReference>
<dbReference type="SUPFAM" id="SSF90123">
    <property type="entry name" value="ABC transporter transmembrane region"/>
    <property type="match status" value="1"/>
</dbReference>
<evidence type="ECO:0000256" key="7">
    <source>
        <dbReference type="SAM" id="MobiDB-lite"/>
    </source>
</evidence>
<feature type="transmembrane region" description="Helical" evidence="8">
    <location>
        <begin position="260"/>
        <end position="285"/>
    </location>
</feature>
<evidence type="ECO:0000256" key="3">
    <source>
        <dbReference type="ARBA" id="ARBA00022741"/>
    </source>
</evidence>
<dbReference type="Pfam" id="PF00664">
    <property type="entry name" value="ABC_membrane"/>
    <property type="match status" value="1"/>
</dbReference>
<feature type="domain" description="ABC transmembrane type-1" evidence="10">
    <location>
        <begin position="20"/>
        <end position="323"/>
    </location>
</feature>
<dbReference type="SUPFAM" id="SSF52540">
    <property type="entry name" value="P-loop containing nucleoside triphosphate hydrolases"/>
    <property type="match status" value="1"/>
</dbReference>
<feature type="region of interest" description="Disordered" evidence="7">
    <location>
        <begin position="342"/>
        <end position="373"/>
    </location>
</feature>
<dbReference type="InterPro" id="IPR027417">
    <property type="entry name" value="P-loop_NTPase"/>
</dbReference>
<keyword evidence="5 8" id="KW-1133">Transmembrane helix</keyword>
<keyword evidence="4" id="KW-0067">ATP-binding</keyword>
<dbReference type="Pfam" id="PF00005">
    <property type="entry name" value="ABC_tran"/>
    <property type="match status" value="1"/>
</dbReference>
<sequence length="607" mass="63852">MRPIDPRLLRRATAAQGFLALTVVLGLLQILLIIAFCALVAMVVVTAVEGVGVQPGEWVLDDVVVDRVVPGADLLARVAPLLAGLLAVVGARGVVAWAMEAAAVRAAARVKSQLRRATAQALVTTAQTQEPVSQAHAVTVLGSGLDALDAWFSRYLPQLVLTVLAIPILLTVLAVADLTTAVIVAITMPLVPLFMVLIGWATQSAQQAQWRRLDRLGAAYLDVVEGLSTLKIFNRQHRQRQNLRRLTDQHRASTMKVLRVSFLSGFALELAASLSVALVAVSIGVRLIDGELGLFVGLFVLMVVPEAYNPLRQVGAQYHAAADGVAASEDVFEIVERAESETESGAEHWAGFGADPGTESRTEPRTELRGDDGPGCADLQIRGMTVHRGGRAVLADLDLTAGAGELTVLTGPSGAGKSTVFAALLGLLPHGGEALCGERRVGREDIAWTGQRHGLRRGSVAENITLGDDTADGQRRAEDVSAVLADVGLEGLDPQRSLGVHGAGLSGGQAHRVAVARALYRARRRQSPVLLLDEPSAALDTAAERRLLETLRAEAERGRVVLVISHRPAVMDAADTVIGLEPGSADGGGASEARPGSSASTVQGVQR</sequence>